<accession>A0A368TXF9</accession>
<dbReference type="SUPFAM" id="SSF52980">
    <property type="entry name" value="Restriction endonuclease-like"/>
    <property type="match status" value="1"/>
</dbReference>
<dbReference type="AlphaFoldDB" id="A0A368TXF9"/>
<name>A0A368TXF9_9GAMM</name>
<feature type="domain" description="RecC C-terminal" evidence="1">
    <location>
        <begin position="4"/>
        <end position="157"/>
    </location>
</feature>
<keyword evidence="3" id="KW-1185">Reference proteome</keyword>
<evidence type="ECO:0000313" key="2">
    <source>
        <dbReference type="EMBL" id="RCV89036.1"/>
    </source>
</evidence>
<dbReference type="InterPro" id="IPR011335">
    <property type="entry name" value="Restrct_endonuc-II-like"/>
</dbReference>
<dbReference type="Pfam" id="PF17946">
    <property type="entry name" value="RecC_C"/>
    <property type="match status" value="1"/>
</dbReference>
<reference evidence="2 3" key="1">
    <citation type="submission" date="2018-07" db="EMBL/GenBank/DDBJ databases">
        <title>Halomonas rutogse sp. nov., isolated from Lake TangqianCo on Tibetan Plateau.</title>
        <authorList>
            <person name="Lu H."/>
            <person name="Xing P."/>
            <person name="Wu Q."/>
        </authorList>
    </citation>
    <scope>NUCLEOTIDE SEQUENCE [LARGE SCALE GENOMIC DNA]</scope>
    <source>
        <strain evidence="2 3">TQ8S</strain>
    </source>
</reference>
<organism evidence="2 3">
    <name type="scientific">Vreelandella rituensis</name>
    <dbReference type="NCBI Taxonomy" id="2282306"/>
    <lineage>
        <taxon>Bacteria</taxon>
        <taxon>Pseudomonadati</taxon>
        <taxon>Pseudomonadota</taxon>
        <taxon>Gammaproteobacteria</taxon>
        <taxon>Oceanospirillales</taxon>
        <taxon>Halomonadaceae</taxon>
        <taxon>Vreelandella</taxon>
    </lineage>
</organism>
<dbReference type="EMBL" id="QPIJ01000034">
    <property type="protein sequence ID" value="RCV89036.1"/>
    <property type="molecule type" value="Genomic_DNA"/>
</dbReference>
<comment type="caution">
    <text evidence="2">The sequence shown here is derived from an EMBL/GenBank/DDBJ whole genome shotgun (WGS) entry which is preliminary data.</text>
</comment>
<evidence type="ECO:0000259" key="1">
    <source>
        <dbReference type="Pfam" id="PF17946"/>
    </source>
</evidence>
<gene>
    <name evidence="2" type="ORF">DU506_13480</name>
</gene>
<protein>
    <recommendedName>
        <fullName evidence="1">RecC C-terminal domain-containing protein</fullName>
    </recommendedName>
</protein>
<dbReference type="OrthoDB" id="21665at2"/>
<dbReference type="Proteomes" id="UP000253204">
    <property type="component" value="Unassembled WGS sequence"/>
</dbReference>
<proteinExistence type="predicted"/>
<dbReference type="InterPro" id="IPR041500">
    <property type="entry name" value="RecC_C"/>
</dbReference>
<evidence type="ECO:0000313" key="3">
    <source>
        <dbReference type="Proteomes" id="UP000253204"/>
    </source>
</evidence>
<sequence>MRQQLLERLPETLGDYRQQLMRFPQPMQPAPSIKHVCQVVLPNHTDPIAITLEDTLDNIYQGDAGAARLVLLTSQIHQGDSWHWTQITRHWPAHLALQLAHPDTPTLLVSPNGTLEIPGIPAEKATTWLDGLIQQWLSAMQAPLPVYPTFAFAVLDHLTPAPDTPWPDIDTLQEDIKLMEAWEKAFGTLSQRSPLTLRELPTLEAFFACDDFLPTCRALYGDLHH</sequence>